<dbReference type="SUPFAM" id="SSF56059">
    <property type="entry name" value="Glutathione synthetase ATP-binding domain-like"/>
    <property type="match status" value="1"/>
</dbReference>
<dbReference type="SUPFAM" id="SSF52210">
    <property type="entry name" value="Succinyl-CoA synthetase domains"/>
    <property type="match status" value="2"/>
</dbReference>
<dbReference type="EMBL" id="QYUO01000003">
    <property type="protein sequence ID" value="RJF92263.1"/>
    <property type="molecule type" value="Genomic_DNA"/>
</dbReference>
<dbReference type="InterPro" id="IPR036291">
    <property type="entry name" value="NAD(P)-bd_dom_sf"/>
</dbReference>
<sequence length="704" mass="73791">MNSNNLNRLLRPRSLAVVGASDDPRSVSGLVQANLSRFNYTGEVHLVSRSRPEVNGKACVPSIHDLPEGIDAAVIITPQAGVLDAISACAARGIGGAVVFASGFSELGCEGRELQEKIARTAREAGIALLGPNCMGFVNFADGVPLTFEPVSPLLHRSGPRIGIIAQSGAINANLRQAFAAKGINVSFSVSTGNEAVLSAEDLLTQLVEASEVDAFAIFVEMIRKPDVFLSACGKARAAGKPVVLMHPGRSPKAREAAQSHTGALAGDYEVMRTLVERQGVVVVDTLDELFDVTDILARFPKPVTSGNAAVVSNSGAIRGISIDFCSDLGLELASLQGTTLNALKEMLPDFATPDNPLDLTSAGMQQPELFGATVQAMLDDSGVGSVVVALMGGSAPQQVAKAKSLLPVIEKSDKPVAFVIMGDGNALADEFNAMVFEGGVPFFRSPDRALRAMAHVHRYGQLVASSGRHGASASVPRLMDLQPGPIAEYKGKEILRQLGLATPEGGLARTVDEAIDIAGRIGFPVVIKAQADSLTHKSDVGGVAVGIKDNEALRGAWKKMHDSIGNACPDLRLEGLLIESMAKPGLELVIGSRRDPLWGVIMLVGLGGIWIEALKDVRLLAPDLDEAEIIAALKKLKGAAMFSGLRGQAPVDLAPVARAVRLVANLMTVNPEIAEVDINPFIAYPSGRDGIALDALFAIAGPR</sequence>
<name>A0A3A3G2H5_9BURK</name>
<dbReference type="Proteomes" id="UP000265955">
    <property type="component" value="Unassembled WGS sequence"/>
</dbReference>
<keyword evidence="2" id="KW-0547">Nucleotide-binding</keyword>
<dbReference type="Gene3D" id="3.40.50.720">
    <property type="entry name" value="NAD(P)-binding Rossmann-like Domain"/>
    <property type="match status" value="1"/>
</dbReference>
<dbReference type="RefSeq" id="WP_119772150.1">
    <property type="nucleotide sequence ID" value="NZ_QYUO01000003.1"/>
</dbReference>
<dbReference type="SUPFAM" id="SSF51735">
    <property type="entry name" value="NAD(P)-binding Rossmann-fold domains"/>
    <property type="match status" value="1"/>
</dbReference>
<dbReference type="InterPro" id="IPR032875">
    <property type="entry name" value="Succ_CoA_lig_flav_dom"/>
</dbReference>
<keyword evidence="5" id="KW-1185">Reference proteome</keyword>
<dbReference type="PANTHER" id="PTHR42793:SF1">
    <property type="entry name" value="PEPTIDYL-LYSINE N-ACETYLTRANSFERASE PATZ"/>
    <property type="match status" value="1"/>
</dbReference>
<dbReference type="PANTHER" id="PTHR42793">
    <property type="entry name" value="COA BINDING DOMAIN CONTAINING PROTEIN"/>
    <property type="match status" value="1"/>
</dbReference>
<feature type="domain" description="ATP-grasp" evidence="3">
    <location>
        <begin position="493"/>
        <end position="530"/>
    </location>
</feature>
<protein>
    <submittedName>
        <fullName evidence="4">CoA-binding protein</fullName>
    </submittedName>
</protein>
<evidence type="ECO:0000313" key="4">
    <source>
        <dbReference type="EMBL" id="RJF92263.1"/>
    </source>
</evidence>
<comment type="caution">
    <text evidence="4">The sequence shown here is derived from an EMBL/GenBank/DDBJ whole genome shotgun (WGS) entry which is preliminary data.</text>
</comment>
<dbReference type="Gene3D" id="3.40.50.261">
    <property type="entry name" value="Succinyl-CoA synthetase domains"/>
    <property type="match status" value="2"/>
</dbReference>
<dbReference type="GO" id="GO:0046872">
    <property type="term" value="F:metal ion binding"/>
    <property type="evidence" value="ECO:0007669"/>
    <property type="project" value="InterPro"/>
</dbReference>
<dbReference type="Pfam" id="PF13549">
    <property type="entry name" value="ATP-grasp_5"/>
    <property type="match status" value="1"/>
</dbReference>
<dbReference type="PROSITE" id="PS50975">
    <property type="entry name" value="ATP_GRASP"/>
    <property type="match status" value="1"/>
</dbReference>
<dbReference type="InterPro" id="IPR016102">
    <property type="entry name" value="Succinyl-CoA_synth-like"/>
</dbReference>
<dbReference type="Pfam" id="PF13607">
    <property type="entry name" value="Succ_CoA_lig"/>
    <property type="match status" value="1"/>
</dbReference>
<proteinExistence type="inferred from homology"/>
<gene>
    <name evidence="4" type="ORF">D3871_26920</name>
</gene>
<dbReference type="Gene3D" id="3.30.470.20">
    <property type="entry name" value="ATP-grasp fold, B domain"/>
    <property type="match status" value="1"/>
</dbReference>
<dbReference type="InterPro" id="IPR011761">
    <property type="entry name" value="ATP-grasp"/>
</dbReference>
<dbReference type="SMART" id="SM00881">
    <property type="entry name" value="CoA_binding"/>
    <property type="match status" value="1"/>
</dbReference>
<evidence type="ECO:0000313" key="5">
    <source>
        <dbReference type="Proteomes" id="UP000265955"/>
    </source>
</evidence>
<evidence type="ECO:0000256" key="2">
    <source>
        <dbReference type="PROSITE-ProRule" id="PRU00409"/>
    </source>
</evidence>
<comment type="similarity">
    <text evidence="1">In the N-terminal section; belongs to the acetate CoA ligase alpha subunit family.</text>
</comment>
<dbReference type="InterPro" id="IPR013815">
    <property type="entry name" value="ATP_grasp_subdomain_1"/>
</dbReference>
<dbReference type="GO" id="GO:0005524">
    <property type="term" value="F:ATP binding"/>
    <property type="evidence" value="ECO:0007669"/>
    <property type="project" value="UniProtKB-UniRule"/>
</dbReference>
<dbReference type="OrthoDB" id="9807426at2"/>
<dbReference type="Pfam" id="PF13380">
    <property type="entry name" value="CoA_binding_2"/>
    <property type="match status" value="1"/>
</dbReference>
<dbReference type="Gene3D" id="3.30.1490.20">
    <property type="entry name" value="ATP-grasp fold, A domain"/>
    <property type="match status" value="1"/>
</dbReference>
<organism evidence="4 5">
    <name type="scientific">Noviherbaspirillum saxi</name>
    <dbReference type="NCBI Taxonomy" id="2320863"/>
    <lineage>
        <taxon>Bacteria</taxon>
        <taxon>Pseudomonadati</taxon>
        <taxon>Pseudomonadota</taxon>
        <taxon>Betaproteobacteria</taxon>
        <taxon>Burkholderiales</taxon>
        <taxon>Oxalobacteraceae</taxon>
        <taxon>Noviherbaspirillum</taxon>
    </lineage>
</organism>
<dbReference type="FunFam" id="3.30.1490.20:FF:000020">
    <property type="entry name" value="Protein lysine acetyltransferase"/>
    <property type="match status" value="1"/>
</dbReference>
<keyword evidence="2" id="KW-0067">ATP-binding</keyword>
<dbReference type="AlphaFoldDB" id="A0A3A3G2H5"/>
<evidence type="ECO:0000256" key="1">
    <source>
        <dbReference type="ARBA" id="ARBA00060888"/>
    </source>
</evidence>
<dbReference type="InterPro" id="IPR003781">
    <property type="entry name" value="CoA-bd"/>
</dbReference>
<reference evidence="5" key="1">
    <citation type="submission" date="2018-09" db="EMBL/GenBank/DDBJ databases">
        <authorList>
            <person name="Zhu H."/>
        </authorList>
    </citation>
    <scope>NUCLEOTIDE SEQUENCE [LARGE SCALE GENOMIC DNA]</scope>
    <source>
        <strain evidence="5">K1R23-30</strain>
    </source>
</reference>
<accession>A0A3A3G2H5</accession>
<evidence type="ECO:0000259" key="3">
    <source>
        <dbReference type="PROSITE" id="PS50975"/>
    </source>
</evidence>